<evidence type="ECO:0000313" key="1">
    <source>
        <dbReference type="EMBL" id="CUU24961.1"/>
    </source>
</evidence>
<dbReference type="KEGG" id="ege:EM595_2730"/>
<dbReference type="Proteomes" id="UP000059419">
    <property type="component" value="Chromosome 1"/>
</dbReference>
<organism evidence="1 2">
    <name type="scientific">Duffyella gerundensis</name>
    <dbReference type="NCBI Taxonomy" id="1619313"/>
    <lineage>
        <taxon>Bacteria</taxon>
        <taxon>Pseudomonadati</taxon>
        <taxon>Pseudomonadota</taxon>
        <taxon>Gammaproteobacteria</taxon>
        <taxon>Enterobacterales</taxon>
        <taxon>Erwiniaceae</taxon>
        <taxon>Duffyella</taxon>
    </lineage>
</organism>
<name>A0A0U5GPM7_9GAMM</name>
<accession>A0A0U5GPM7</accession>
<gene>
    <name evidence="1" type="ORF">EM595_2730</name>
</gene>
<protein>
    <submittedName>
        <fullName evidence="1">Uncharacterized protein</fullName>
    </submittedName>
</protein>
<sequence>MDSVWDFHAALYLISATFRINNQMAILEKNGHILS</sequence>
<dbReference type="EMBL" id="LN907827">
    <property type="protein sequence ID" value="CUU24961.1"/>
    <property type="molecule type" value="Genomic_DNA"/>
</dbReference>
<keyword evidence="2" id="KW-1185">Reference proteome</keyword>
<dbReference type="AlphaFoldDB" id="A0A0U5GPM7"/>
<evidence type="ECO:0000313" key="2">
    <source>
        <dbReference type="Proteomes" id="UP000059419"/>
    </source>
</evidence>
<reference evidence="2" key="1">
    <citation type="submission" date="2015-11" db="EMBL/GenBank/DDBJ databases">
        <authorList>
            <person name="Blom J."/>
        </authorList>
    </citation>
    <scope>NUCLEOTIDE SEQUENCE [LARGE SCALE GENOMIC DNA]</scope>
</reference>
<proteinExistence type="predicted"/>